<evidence type="ECO:0000259" key="1">
    <source>
        <dbReference type="Pfam" id="PF07727"/>
    </source>
</evidence>
<proteinExistence type="predicted"/>
<dbReference type="AlphaFoldDB" id="A0A2K3JRF5"/>
<gene>
    <name evidence="2" type="ORF">L195_g058298</name>
</gene>
<evidence type="ECO:0000313" key="2">
    <source>
        <dbReference type="EMBL" id="PNX56623.1"/>
    </source>
</evidence>
<reference evidence="2 3" key="2">
    <citation type="journal article" date="2017" name="Front. Plant Sci.">
        <title>Gene Classification and Mining of Molecular Markers Useful in Red Clover (Trifolium pratense) Breeding.</title>
        <authorList>
            <person name="Istvanek J."/>
            <person name="Dluhosova J."/>
            <person name="Dluhos P."/>
            <person name="Patkova L."/>
            <person name="Nedelnik J."/>
            <person name="Repkova J."/>
        </authorList>
    </citation>
    <scope>NUCLEOTIDE SEQUENCE [LARGE SCALE GENOMIC DNA]</scope>
    <source>
        <strain evidence="3">cv. Tatra</strain>
        <tissue evidence="2">Young leaves</tissue>
    </source>
</reference>
<protein>
    <submittedName>
        <fullName evidence="2">Putative copia-type protein</fullName>
    </submittedName>
</protein>
<dbReference type="Pfam" id="PF07727">
    <property type="entry name" value="RVT_2"/>
    <property type="match status" value="1"/>
</dbReference>
<dbReference type="EMBL" id="ASHM01120318">
    <property type="protein sequence ID" value="PNX56623.1"/>
    <property type="molecule type" value="Genomic_DNA"/>
</dbReference>
<sequence length="81" mass="9135">DTHNPLQSADYSLFTLHKQDEFTALLVYVDDVILAGNSLHEFDRIKEILDTAFKIKNLGQLKYFLGLEVAHSTSGIAISQR</sequence>
<comment type="caution">
    <text evidence="2">The sequence shown here is derived from an EMBL/GenBank/DDBJ whole genome shotgun (WGS) entry which is preliminary data.</text>
</comment>
<accession>A0A2K3JRF5</accession>
<name>A0A2K3JRF5_TRIPR</name>
<organism evidence="2 3">
    <name type="scientific">Trifolium pratense</name>
    <name type="common">Red clover</name>
    <dbReference type="NCBI Taxonomy" id="57577"/>
    <lineage>
        <taxon>Eukaryota</taxon>
        <taxon>Viridiplantae</taxon>
        <taxon>Streptophyta</taxon>
        <taxon>Embryophyta</taxon>
        <taxon>Tracheophyta</taxon>
        <taxon>Spermatophyta</taxon>
        <taxon>Magnoliopsida</taxon>
        <taxon>eudicotyledons</taxon>
        <taxon>Gunneridae</taxon>
        <taxon>Pentapetalae</taxon>
        <taxon>rosids</taxon>
        <taxon>fabids</taxon>
        <taxon>Fabales</taxon>
        <taxon>Fabaceae</taxon>
        <taxon>Papilionoideae</taxon>
        <taxon>50 kb inversion clade</taxon>
        <taxon>NPAAA clade</taxon>
        <taxon>Hologalegina</taxon>
        <taxon>IRL clade</taxon>
        <taxon>Trifolieae</taxon>
        <taxon>Trifolium</taxon>
    </lineage>
</organism>
<feature type="domain" description="Reverse transcriptase Ty1/copia-type" evidence="1">
    <location>
        <begin position="24"/>
        <end position="80"/>
    </location>
</feature>
<reference evidence="2 3" key="1">
    <citation type="journal article" date="2014" name="Am. J. Bot.">
        <title>Genome assembly and annotation for red clover (Trifolium pratense; Fabaceae).</title>
        <authorList>
            <person name="Istvanek J."/>
            <person name="Jaros M."/>
            <person name="Krenek A."/>
            <person name="Repkova J."/>
        </authorList>
    </citation>
    <scope>NUCLEOTIDE SEQUENCE [LARGE SCALE GENOMIC DNA]</scope>
    <source>
        <strain evidence="3">cv. Tatra</strain>
        <tissue evidence="2">Young leaves</tissue>
    </source>
</reference>
<evidence type="ECO:0000313" key="3">
    <source>
        <dbReference type="Proteomes" id="UP000236291"/>
    </source>
</evidence>
<feature type="non-terminal residue" evidence="2">
    <location>
        <position position="1"/>
    </location>
</feature>
<dbReference type="InterPro" id="IPR013103">
    <property type="entry name" value="RVT_2"/>
</dbReference>
<dbReference type="Proteomes" id="UP000236291">
    <property type="component" value="Unassembled WGS sequence"/>
</dbReference>
<dbReference type="STRING" id="57577.A0A2K3JRF5"/>